<organism evidence="1 2">
    <name type="scientific">Cypionkella sinensis</name>
    <dbReference type="NCBI Taxonomy" id="1756043"/>
    <lineage>
        <taxon>Bacteria</taxon>
        <taxon>Pseudomonadati</taxon>
        <taxon>Pseudomonadota</taxon>
        <taxon>Alphaproteobacteria</taxon>
        <taxon>Rhodobacterales</taxon>
        <taxon>Paracoccaceae</taxon>
        <taxon>Cypionkella</taxon>
    </lineage>
</organism>
<reference evidence="2" key="1">
    <citation type="journal article" date="2019" name="Int. J. Syst. Evol. Microbiol.">
        <title>The Global Catalogue of Microorganisms (GCM) 10K type strain sequencing project: providing services to taxonomists for standard genome sequencing and annotation.</title>
        <authorList>
            <consortium name="The Broad Institute Genomics Platform"/>
            <consortium name="The Broad Institute Genome Sequencing Center for Infectious Disease"/>
            <person name="Wu L."/>
            <person name="Ma J."/>
        </authorList>
    </citation>
    <scope>NUCLEOTIDE SEQUENCE [LARGE SCALE GENOMIC DNA]</scope>
    <source>
        <strain evidence="2">KCTC 52039</strain>
    </source>
</reference>
<name>A0ABV7IW34_9RHOB</name>
<dbReference type="EMBL" id="JBHRTO010000001">
    <property type="protein sequence ID" value="MFC3180520.1"/>
    <property type="molecule type" value="Genomic_DNA"/>
</dbReference>
<evidence type="ECO:0008006" key="3">
    <source>
        <dbReference type="Google" id="ProtNLM"/>
    </source>
</evidence>
<keyword evidence="2" id="KW-1185">Reference proteome</keyword>
<evidence type="ECO:0000313" key="1">
    <source>
        <dbReference type="EMBL" id="MFC3180520.1"/>
    </source>
</evidence>
<proteinExistence type="predicted"/>
<comment type="caution">
    <text evidence="1">The sequence shown here is derived from an EMBL/GenBank/DDBJ whole genome shotgun (WGS) entry which is preliminary data.</text>
</comment>
<dbReference type="Proteomes" id="UP001595547">
    <property type="component" value="Unassembled WGS sequence"/>
</dbReference>
<dbReference type="RefSeq" id="WP_380072145.1">
    <property type="nucleotide sequence ID" value="NZ_JBHRTO010000001.1"/>
</dbReference>
<protein>
    <recommendedName>
        <fullName evidence="3">DUF222 domain-containing protein</fullName>
    </recommendedName>
</protein>
<sequence length="463" mass="51350">MARTHNLFLRGTIWTWRRRISSLSTEITHLQISLRSKNLTVARMLANRLNYESDRMMQALATGGLTPQEGKLYLDAVCRDELLRISRQRLVTRMDPVVGDDEIDRRHDWATAEAWKTIARRGLNVKLTSEDISKLQTAGATDNDISTLLVALDLQVMNLNSDAGTAKMLRRAKDVLNGQLGTGHSLNGPVSALVVLMLRQLTTSAKSAAWQAAQSEDFDSADKAMEIPFHISTADNDPAPPVIAKPVAVHDVPESLQPVAASRFATDPSILAVAERVNANKSREDCTIETQKQILSTAALFTKVTAVGDITGIEQMHLSFFKNTLENLPTSYGKSSKDAERTIEEILQRGEDLPDDKIGLSPRTINGHLDRLNLMIRTAKSEGLSVHPTIDIGLLRVPEKQRARDKRRPFESHEVMEIFLHPIWKGCSNPSGPARLREGAEHDTPLARRASDHLPVTARLLLE</sequence>
<accession>A0ABV7IW34</accession>
<evidence type="ECO:0000313" key="2">
    <source>
        <dbReference type="Proteomes" id="UP001595547"/>
    </source>
</evidence>
<gene>
    <name evidence="1" type="ORF">ACFOGH_05940</name>
</gene>